<accession>A0A645H5G0</accession>
<comment type="caution">
    <text evidence="1">The sequence shown here is derived from an EMBL/GenBank/DDBJ whole genome shotgun (WGS) entry which is preliminary data.</text>
</comment>
<reference evidence="1" key="1">
    <citation type="submission" date="2019-08" db="EMBL/GenBank/DDBJ databases">
        <authorList>
            <person name="Kucharzyk K."/>
            <person name="Murdoch R.W."/>
            <person name="Higgins S."/>
            <person name="Loffler F."/>
        </authorList>
    </citation>
    <scope>NUCLEOTIDE SEQUENCE</scope>
</reference>
<proteinExistence type="predicted"/>
<dbReference type="AlphaFoldDB" id="A0A645H5G0"/>
<evidence type="ECO:0000313" key="1">
    <source>
        <dbReference type="EMBL" id="MPN33940.1"/>
    </source>
</evidence>
<name>A0A645H5G0_9ZZZZ</name>
<organism evidence="1">
    <name type="scientific">bioreactor metagenome</name>
    <dbReference type="NCBI Taxonomy" id="1076179"/>
    <lineage>
        <taxon>unclassified sequences</taxon>
        <taxon>metagenomes</taxon>
        <taxon>ecological metagenomes</taxon>
    </lineage>
</organism>
<protein>
    <submittedName>
        <fullName evidence="1">Uncharacterized protein</fullName>
    </submittedName>
</protein>
<dbReference type="EMBL" id="VSSQ01086707">
    <property type="protein sequence ID" value="MPN33940.1"/>
    <property type="molecule type" value="Genomic_DNA"/>
</dbReference>
<gene>
    <name evidence="1" type="ORF">SDC9_181432</name>
</gene>
<sequence length="101" mass="10939">MIRNVDKCECADQCKEYGCDTGADFNKPAGLLLQGSILFRCGSDICADFTILRLNASFLNQHGSCAKRYERTGITIILTPIVGRRSAAVCLTFPNALGFTG</sequence>